<organism evidence="2 3">
    <name type="scientific">Streptomyces fumanus</name>
    <dbReference type="NCBI Taxonomy" id="67302"/>
    <lineage>
        <taxon>Bacteria</taxon>
        <taxon>Bacillati</taxon>
        <taxon>Actinomycetota</taxon>
        <taxon>Actinomycetes</taxon>
        <taxon>Kitasatosporales</taxon>
        <taxon>Streptomycetaceae</taxon>
        <taxon>Streptomyces</taxon>
    </lineage>
</organism>
<gene>
    <name evidence="2" type="ORF">GCM10018772_19320</name>
</gene>
<evidence type="ECO:0000313" key="3">
    <source>
        <dbReference type="Proteomes" id="UP000630718"/>
    </source>
</evidence>
<dbReference type="Proteomes" id="UP000630718">
    <property type="component" value="Unassembled WGS sequence"/>
</dbReference>
<evidence type="ECO:0000256" key="1">
    <source>
        <dbReference type="SAM" id="MobiDB-lite"/>
    </source>
</evidence>
<dbReference type="Pfam" id="PF17196">
    <property type="entry name" value="DUF5133"/>
    <property type="match status" value="1"/>
</dbReference>
<feature type="region of interest" description="Disordered" evidence="1">
    <location>
        <begin position="61"/>
        <end position="146"/>
    </location>
</feature>
<comment type="caution">
    <text evidence="2">The sequence shown here is derived from an EMBL/GenBank/DDBJ whole genome shotgun (WGS) entry which is preliminary data.</text>
</comment>
<dbReference type="EMBL" id="BNBI01000003">
    <property type="protein sequence ID" value="GHE95275.1"/>
    <property type="molecule type" value="Genomic_DNA"/>
</dbReference>
<reference evidence="2" key="2">
    <citation type="submission" date="2020-09" db="EMBL/GenBank/DDBJ databases">
        <authorList>
            <person name="Sun Q."/>
            <person name="Ohkuma M."/>
        </authorList>
    </citation>
    <scope>NUCLEOTIDE SEQUENCE</scope>
    <source>
        <strain evidence="2">JCM 4477</strain>
    </source>
</reference>
<protein>
    <recommendedName>
        <fullName evidence="4">DUF5133 domain-containing protein</fullName>
    </recommendedName>
</protein>
<dbReference type="AlphaFoldDB" id="A0A919DZU0"/>
<dbReference type="InterPro" id="IPR033457">
    <property type="entry name" value="DUF5133"/>
</dbReference>
<feature type="compositionally biased region" description="Basic and acidic residues" evidence="1">
    <location>
        <begin position="70"/>
        <end position="79"/>
    </location>
</feature>
<name>A0A919DZU0_9ACTN</name>
<proteinExistence type="predicted"/>
<accession>A0A919DZU0</accession>
<feature type="compositionally biased region" description="Basic and acidic residues" evidence="1">
    <location>
        <begin position="94"/>
        <end position="121"/>
    </location>
</feature>
<evidence type="ECO:0000313" key="2">
    <source>
        <dbReference type="EMBL" id="GHE95275.1"/>
    </source>
</evidence>
<keyword evidence="3" id="KW-1185">Reference proteome</keyword>
<reference evidence="2" key="1">
    <citation type="journal article" date="2014" name="Int. J. Syst. Evol. Microbiol.">
        <title>Complete genome sequence of Corynebacterium casei LMG S-19264T (=DSM 44701T), isolated from a smear-ripened cheese.</title>
        <authorList>
            <consortium name="US DOE Joint Genome Institute (JGI-PGF)"/>
            <person name="Walter F."/>
            <person name="Albersmeier A."/>
            <person name="Kalinowski J."/>
            <person name="Ruckert C."/>
        </authorList>
    </citation>
    <scope>NUCLEOTIDE SEQUENCE</scope>
    <source>
        <strain evidence="2">JCM 4477</strain>
    </source>
</reference>
<evidence type="ECO:0008006" key="4">
    <source>
        <dbReference type="Google" id="ProtNLM"/>
    </source>
</evidence>
<sequence length="146" mass="16335">MLLPAKAEVARELRRYRARERMMLASPADRSVRAAFEDSGHSLCALMGKRCAREAADAAERYLRPPLVTHAREQDDRSRAARAARRGPPAPDRLTQERSVQDRPSQDRHVQDRPSQDRPSQDRPSPGRHAQDRPAPSGRKTPSGAA</sequence>